<dbReference type="PANTHER" id="PTHR46687">
    <property type="entry name" value="PROTEIN DISPATCHED HOMOLOG 3"/>
    <property type="match status" value="1"/>
</dbReference>
<evidence type="ECO:0000256" key="2">
    <source>
        <dbReference type="ARBA" id="ARBA00022692"/>
    </source>
</evidence>
<gene>
    <name evidence="8" type="ORF">SCF082_LOCUS870</name>
</gene>
<dbReference type="Proteomes" id="UP001642464">
    <property type="component" value="Unassembled WGS sequence"/>
</dbReference>
<dbReference type="Pfam" id="PF03176">
    <property type="entry name" value="MMPL"/>
    <property type="match status" value="1"/>
</dbReference>
<dbReference type="InterPro" id="IPR042480">
    <property type="entry name" value="DISP3"/>
</dbReference>
<feature type="compositionally biased region" description="Acidic residues" evidence="5">
    <location>
        <begin position="747"/>
        <end position="763"/>
    </location>
</feature>
<comment type="subcellular location">
    <subcellularLocation>
        <location evidence="1">Membrane</location>
        <topology evidence="1">Multi-pass membrane protein</topology>
    </subcellularLocation>
</comment>
<evidence type="ECO:0000256" key="4">
    <source>
        <dbReference type="ARBA" id="ARBA00023136"/>
    </source>
</evidence>
<feature type="transmembrane region" description="Helical" evidence="6">
    <location>
        <begin position="1580"/>
        <end position="1598"/>
    </location>
</feature>
<dbReference type="EMBL" id="CAXAMM010000370">
    <property type="protein sequence ID" value="CAK8987191.1"/>
    <property type="molecule type" value="Genomic_DNA"/>
</dbReference>
<evidence type="ECO:0000256" key="6">
    <source>
        <dbReference type="SAM" id="Phobius"/>
    </source>
</evidence>
<evidence type="ECO:0000313" key="8">
    <source>
        <dbReference type="EMBL" id="CAK8987191.1"/>
    </source>
</evidence>
<dbReference type="PANTHER" id="PTHR46687:SF1">
    <property type="entry name" value="PROTEIN DISPATCHED HOMOLOG 3"/>
    <property type="match status" value="1"/>
</dbReference>
<keyword evidence="3 6" id="KW-1133">Transmembrane helix</keyword>
<comment type="caution">
    <text evidence="8">The sequence shown here is derived from an EMBL/GenBank/DDBJ whole genome shotgun (WGS) entry which is preliminary data.</text>
</comment>
<dbReference type="InterPro" id="IPR004869">
    <property type="entry name" value="MMPL_dom"/>
</dbReference>
<feature type="transmembrane region" description="Helical" evidence="6">
    <location>
        <begin position="1547"/>
        <end position="1568"/>
    </location>
</feature>
<feature type="domain" description="Membrane transport protein MMPL" evidence="7">
    <location>
        <begin position="1580"/>
        <end position="1673"/>
    </location>
</feature>
<protein>
    <submittedName>
        <fullName evidence="8">Protein dispatched homolog 3 (Patched domain-containing protein 2)</fullName>
    </submittedName>
</protein>
<dbReference type="Gene3D" id="1.20.1640.10">
    <property type="entry name" value="Multidrug efflux transporter AcrB transmembrane domain"/>
    <property type="match status" value="1"/>
</dbReference>
<feature type="transmembrane region" description="Helical" evidence="6">
    <location>
        <begin position="1618"/>
        <end position="1638"/>
    </location>
</feature>
<organism evidence="8 9">
    <name type="scientific">Durusdinium trenchii</name>
    <dbReference type="NCBI Taxonomy" id="1381693"/>
    <lineage>
        <taxon>Eukaryota</taxon>
        <taxon>Sar</taxon>
        <taxon>Alveolata</taxon>
        <taxon>Dinophyceae</taxon>
        <taxon>Suessiales</taxon>
        <taxon>Symbiodiniaceae</taxon>
        <taxon>Durusdinium</taxon>
    </lineage>
</organism>
<evidence type="ECO:0000256" key="1">
    <source>
        <dbReference type="ARBA" id="ARBA00004141"/>
    </source>
</evidence>
<dbReference type="SUPFAM" id="SSF82866">
    <property type="entry name" value="Multidrug efflux transporter AcrB transmembrane domain"/>
    <property type="match status" value="1"/>
</dbReference>
<reference evidence="8 9" key="1">
    <citation type="submission" date="2024-02" db="EMBL/GenBank/DDBJ databases">
        <authorList>
            <person name="Chen Y."/>
            <person name="Shah S."/>
            <person name="Dougan E. K."/>
            <person name="Thang M."/>
            <person name="Chan C."/>
        </authorList>
    </citation>
    <scope>NUCLEOTIDE SEQUENCE [LARGE SCALE GENOMIC DNA]</scope>
</reference>
<keyword evidence="2 6" id="KW-0812">Transmembrane</keyword>
<evidence type="ECO:0000256" key="3">
    <source>
        <dbReference type="ARBA" id="ARBA00022989"/>
    </source>
</evidence>
<evidence type="ECO:0000259" key="7">
    <source>
        <dbReference type="Pfam" id="PF03176"/>
    </source>
</evidence>
<name>A0ABP0HAF4_9DINO</name>
<evidence type="ECO:0000313" key="9">
    <source>
        <dbReference type="Proteomes" id="UP001642464"/>
    </source>
</evidence>
<feature type="region of interest" description="Disordered" evidence="5">
    <location>
        <begin position="746"/>
        <end position="772"/>
    </location>
</feature>
<keyword evidence="9" id="KW-1185">Reference proteome</keyword>
<feature type="transmembrane region" description="Helical" evidence="6">
    <location>
        <begin position="1650"/>
        <end position="1670"/>
    </location>
</feature>
<sequence>MEDPFYFAKQQYPIIQILKPGEYGKTFPYRCTICKSATWPEGKVGEMSQAKAYSVEHFIKQHLDSSKHKRNLQRIESEKAGKEDEVLLVDCQALSVSHPTAKALYECRSEFGVWATFTNFQAHAKHTYWREATGSEDTWYIRSQKCSKKVENLAGRERQVCDECLSLGQAHGVARSVVRFSLKYFSAKLLAARIFHGKEASIQLEEDFKQSVIFRKDPDKVRQILSLSSPRLQQFVRAAVCSEPNKSANMHSFFTTVVEPSLQVNLNNIPDRLTDVMGQFTACIRSGDSSELDLAHLKIATAVLSGSLDNHPMVLGLTLQCHRLLEKQQRGIEDMRGRRTLETEREKCLIADCGSQLAILCGNKPLAREFGLSLKVASGRVFIDELNKHSLPHPALALWRTDTLKQNFLLADQRFQRHPDQPRCRLVCAFDATYLTQTSCQMRLFETQGLVGGAWSPGPAEDQCFVSLEEGDVDIKRLPKASSMLTFTAWDPCAKKRTALSMASMPVEHSFQGPQGTYRGNWVMAEIVGRFMEKSDGLVKALIFDGATTHAHVRKLLHGQFENIEMTEVKHLPFFKDLQYMPVPDNNLPRFPIQVARYKGEVIWALPGVCHANKNSGGQLASPLRCIMYGDLFVDMTAARAHGLPPAAYSRVCAQSDKLHAMLSNPFYLVTSAQSHTLSCSFLFLSSSFCRNKLGTNAFCSDLRFQQCCTNAWQAALKLVSICSSVKESYVEALYRRACKPDGIFSSEDDPEVAPEEQEDAEEANSSRTPAQDVTQDCMSLLKHLQNESDLIRGEDTADADDDVTQLPDGDLLKHLLGLAAMAEPFGMENHVKDQSGANRLPCSLRAALGMDGCCWNNLFRLAVALRAAPGGCDTMFIQNARNSRVASKKLNWHQYNERKIAEMNAEREDVQFRCRAGRLDKWRELVTQAHKDLQVPENPPQRLAPGNIILFQTPSSDSVVQIGVVLSLWRGLKHPKIFSGSVPVESVSAFRAVALEQAGDEDWINWVCNARSPVWVAQLEGLVALLDCESCREPIETEGIVQIAISPESAKMVSQASHVKMWKTNPTMTRGRKKLHPNNAAAKPKAKAKAKAKLARFGKEQKKKVIKDVFNKEKGALVAANSDDEEDLMTAKRFRRTEKGRQAIQGVVRMLCKLDSKQFSTSPIFGIDGLCRMRHASANGLAMKDMIEAAPFCWKYPKLRSPEIYGKAVERHLSAAKRFGCSYVLPDDFEESPFLQPSHRRWVRMHEDLCELRFRAEEGAFQVRLPASMKHRVPKVVTQVPDQPQLFKEPLPWEGDAIILSVSRGVRTEHLLCVGECSSTLLSSAANYASFILGTHCGETLLESHEDLFIEKALRDAGEPWSSDVFMLMTAARGQHAGLRSIGVASNIKSRRRRAMLALAATAFVQYGSDEPLFPSEGEFEASPQRQGARHQWNLETATCVTFGEKGPVSDLFQRAEVRSERRKSAKRAMGAENRVVNSALSSWVVSVGCARGFPVRPMIDPKNCSLRVKGPSDGLRLLMTPVMNLLVIAEPEALVALAFFTRSCWLSGLACFAMLSTAACSLFFITSVFHWSFGLMEAVSLIIFCGFSVDYPLHVVQAYVQERQKGAHIRHALREVGSAVASGCVTTCGAALFLLFCQIRIFTRFGQVLVVNMLCSLIFALLWIPAVLELCRPNVTPVSKDEEGFAMGLLGESAGSAGRRSTPGPSARDDRLMLEMEESEAGGFSALQG</sequence>
<keyword evidence="4 6" id="KW-0472">Membrane</keyword>
<accession>A0ABP0HAF4</accession>
<evidence type="ECO:0000256" key="5">
    <source>
        <dbReference type="SAM" id="MobiDB-lite"/>
    </source>
</evidence>
<proteinExistence type="predicted"/>